<accession>A0AA40KLH3</accession>
<keyword evidence="3" id="KW-1185">Reference proteome</keyword>
<reference evidence="2" key="1">
    <citation type="submission" date="2021-10" db="EMBL/GenBank/DDBJ databases">
        <title>Melipona bicolor Genome sequencing and assembly.</title>
        <authorList>
            <person name="Araujo N.S."/>
            <person name="Arias M.C."/>
        </authorList>
    </citation>
    <scope>NUCLEOTIDE SEQUENCE</scope>
    <source>
        <strain evidence="2">USP_2M_L1-L4_2017</strain>
        <tissue evidence="2">Whole body</tissue>
    </source>
</reference>
<organism evidence="2 3">
    <name type="scientific">Melipona bicolor</name>
    <dbReference type="NCBI Taxonomy" id="60889"/>
    <lineage>
        <taxon>Eukaryota</taxon>
        <taxon>Metazoa</taxon>
        <taxon>Ecdysozoa</taxon>
        <taxon>Arthropoda</taxon>
        <taxon>Hexapoda</taxon>
        <taxon>Insecta</taxon>
        <taxon>Pterygota</taxon>
        <taxon>Neoptera</taxon>
        <taxon>Endopterygota</taxon>
        <taxon>Hymenoptera</taxon>
        <taxon>Apocrita</taxon>
        <taxon>Aculeata</taxon>
        <taxon>Apoidea</taxon>
        <taxon>Anthophila</taxon>
        <taxon>Apidae</taxon>
        <taxon>Melipona</taxon>
    </lineage>
</organism>
<name>A0AA40KLH3_9HYME</name>
<evidence type="ECO:0000313" key="3">
    <source>
        <dbReference type="Proteomes" id="UP001177670"/>
    </source>
</evidence>
<dbReference type="Proteomes" id="UP001177670">
    <property type="component" value="Unassembled WGS sequence"/>
</dbReference>
<dbReference type="EMBL" id="JAHYIQ010000017">
    <property type="protein sequence ID" value="KAK1124812.1"/>
    <property type="molecule type" value="Genomic_DNA"/>
</dbReference>
<protein>
    <submittedName>
        <fullName evidence="2">Uncharacterized protein</fullName>
    </submittedName>
</protein>
<feature type="region of interest" description="Disordered" evidence="1">
    <location>
        <begin position="33"/>
        <end position="153"/>
    </location>
</feature>
<comment type="caution">
    <text evidence="2">The sequence shown here is derived from an EMBL/GenBank/DDBJ whole genome shotgun (WGS) entry which is preliminary data.</text>
</comment>
<evidence type="ECO:0000256" key="1">
    <source>
        <dbReference type="SAM" id="MobiDB-lite"/>
    </source>
</evidence>
<sequence length="153" mass="16498">MAIVPVGQDFPAGTRSVLGFHAGRGKRLCVHAGRHGSRERNPARIQTEHNTSSNYGGGSLKSPGGLDVYTQRAGQCLRERTNLPETSLRHRRTPAPTAASGDYTDRSTSGPSSHVRSNASARHRKSSVVHPERFFSGSGPNNPASRLFTTRNP</sequence>
<feature type="compositionally biased region" description="Polar residues" evidence="1">
    <location>
        <begin position="138"/>
        <end position="153"/>
    </location>
</feature>
<gene>
    <name evidence="2" type="ORF">K0M31_006172</name>
</gene>
<feature type="compositionally biased region" description="Polar residues" evidence="1">
    <location>
        <begin position="106"/>
        <end position="120"/>
    </location>
</feature>
<evidence type="ECO:0000313" key="2">
    <source>
        <dbReference type="EMBL" id="KAK1124812.1"/>
    </source>
</evidence>
<dbReference type="AlphaFoldDB" id="A0AA40KLH3"/>
<proteinExistence type="predicted"/>